<dbReference type="Pfam" id="PF01596">
    <property type="entry name" value="Methyltransf_3"/>
    <property type="match status" value="1"/>
</dbReference>
<dbReference type="RefSeq" id="WP_211800057.1">
    <property type="nucleotide sequence ID" value="NZ_JAGSCS010000003.1"/>
</dbReference>
<name>A0A941CMW2_9CLOT</name>
<keyword evidence="4" id="KW-0819">tRNA processing</keyword>
<evidence type="ECO:0000256" key="3">
    <source>
        <dbReference type="ARBA" id="ARBA00022691"/>
    </source>
</evidence>
<dbReference type="PROSITE" id="PS51682">
    <property type="entry name" value="SAM_OMT_I"/>
    <property type="match status" value="1"/>
</dbReference>
<dbReference type="HAMAP" id="MF_02217">
    <property type="entry name" value="TrmR_methyltr"/>
    <property type="match status" value="1"/>
</dbReference>
<comment type="caution">
    <text evidence="4">Lacks conserved residue(s) required for the propagation of feature annotation.</text>
</comment>
<dbReference type="GO" id="GO:0008757">
    <property type="term" value="F:S-adenosylmethionine-dependent methyltransferase activity"/>
    <property type="evidence" value="ECO:0007669"/>
    <property type="project" value="TreeGrafter"/>
</dbReference>
<dbReference type="InterPro" id="IPR002935">
    <property type="entry name" value="SAM_O-MeTrfase"/>
</dbReference>
<reference evidence="5" key="1">
    <citation type="submission" date="2021-04" db="EMBL/GenBank/DDBJ databases">
        <title>Proteiniclasticum sedimins sp. nov., an obligate anaerobic bacterium isolated from anaerobic sludge.</title>
        <authorList>
            <person name="Liu J."/>
        </authorList>
    </citation>
    <scope>NUCLEOTIDE SEQUENCE</scope>
    <source>
        <strain evidence="5">BAD-10</strain>
    </source>
</reference>
<feature type="binding site" evidence="4">
    <location>
        <position position="130"/>
    </location>
    <ligand>
        <name>Mg(2+)</name>
        <dbReference type="ChEBI" id="CHEBI:18420"/>
    </ligand>
</feature>
<keyword evidence="4" id="KW-0460">Magnesium</keyword>
<dbReference type="PANTHER" id="PTHR10509:SF14">
    <property type="entry name" value="CAFFEOYL-COA O-METHYLTRANSFERASE 3-RELATED"/>
    <property type="match status" value="1"/>
</dbReference>
<proteinExistence type="inferred from homology"/>
<comment type="function">
    <text evidence="4">Catalyzes the methylation of 5-hydroxyuridine (ho5U) to form 5-methoxyuridine (mo5U) at position 34 in tRNAs.</text>
</comment>
<dbReference type="PANTHER" id="PTHR10509">
    <property type="entry name" value="O-METHYLTRANSFERASE-RELATED"/>
    <property type="match status" value="1"/>
</dbReference>
<evidence type="ECO:0000256" key="2">
    <source>
        <dbReference type="ARBA" id="ARBA00022679"/>
    </source>
</evidence>
<evidence type="ECO:0000313" key="5">
    <source>
        <dbReference type="EMBL" id="MBR0575542.1"/>
    </source>
</evidence>
<dbReference type="EMBL" id="JAGSCS010000003">
    <property type="protein sequence ID" value="MBR0575542.1"/>
    <property type="molecule type" value="Genomic_DNA"/>
</dbReference>
<dbReference type="GO" id="GO:0000287">
    <property type="term" value="F:magnesium ion binding"/>
    <property type="evidence" value="ECO:0007669"/>
    <property type="project" value="UniProtKB-UniRule"/>
</dbReference>
<dbReference type="AlphaFoldDB" id="A0A941CMW2"/>
<dbReference type="Gene3D" id="3.40.50.150">
    <property type="entry name" value="Vaccinia Virus protein VP39"/>
    <property type="match status" value="1"/>
</dbReference>
<dbReference type="InterPro" id="IPR050362">
    <property type="entry name" value="Cation-dep_OMT"/>
</dbReference>
<comment type="caution">
    <text evidence="5">The sequence shown here is derived from an EMBL/GenBank/DDBJ whole genome shotgun (WGS) entry which is preliminary data.</text>
</comment>
<dbReference type="GO" id="GO:0016300">
    <property type="term" value="F:tRNA (uridine) methyltransferase activity"/>
    <property type="evidence" value="ECO:0007669"/>
    <property type="project" value="UniProtKB-UniRule"/>
</dbReference>
<dbReference type="InterPro" id="IPR043675">
    <property type="entry name" value="TrmR_methyltr"/>
</dbReference>
<evidence type="ECO:0000256" key="1">
    <source>
        <dbReference type="ARBA" id="ARBA00022603"/>
    </source>
</evidence>
<evidence type="ECO:0000256" key="4">
    <source>
        <dbReference type="HAMAP-Rule" id="MF_02217"/>
    </source>
</evidence>
<dbReference type="EC" id="2.1.1.-" evidence="4"/>
<accession>A0A941CMW2</accession>
<protein>
    <recommendedName>
        <fullName evidence="4">tRNA 5-hydroxyuridine methyltransferase</fullName>
        <ecNumber evidence="4">2.1.1.-</ecNumber>
    </recommendedName>
    <alternativeName>
        <fullName evidence="4">ho5U methyltransferase</fullName>
    </alternativeName>
</protein>
<evidence type="ECO:0000313" key="6">
    <source>
        <dbReference type="Proteomes" id="UP000675379"/>
    </source>
</evidence>
<dbReference type="InterPro" id="IPR029063">
    <property type="entry name" value="SAM-dependent_MTases_sf"/>
</dbReference>
<feature type="binding site" evidence="4">
    <location>
        <position position="130"/>
    </location>
    <ligand>
        <name>S-adenosyl-L-methionine</name>
        <dbReference type="ChEBI" id="CHEBI:59789"/>
    </ligand>
</feature>
<comment type="subunit">
    <text evidence="4">Homodimer.</text>
</comment>
<dbReference type="SUPFAM" id="SSF53335">
    <property type="entry name" value="S-adenosyl-L-methionine-dependent methyltransferases"/>
    <property type="match status" value="1"/>
</dbReference>
<feature type="binding site" evidence="4">
    <location>
        <position position="157"/>
    </location>
    <ligand>
        <name>Mg(2+)</name>
        <dbReference type="ChEBI" id="CHEBI:18420"/>
    </ligand>
</feature>
<keyword evidence="6" id="KW-1185">Reference proteome</keyword>
<feature type="binding site" evidence="4">
    <location>
        <position position="67"/>
    </location>
    <ligand>
        <name>S-adenosyl-L-methionine</name>
        <dbReference type="ChEBI" id="CHEBI:59789"/>
    </ligand>
</feature>
<keyword evidence="3 4" id="KW-0949">S-adenosyl-L-methionine</keyword>
<feature type="binding site" evidence="4">
    <location>
        <position position="84"/>
    </location>
    <ligand>
        <name>S-adenosyl-L-methionine</name>
        <dbReference type="ChEBI" id="CHEBI:59789"/>
    </ligand>
</feature>
<keyword evidence="4" id="KW-0479">Metal-binding</keyword>
<comment type="similarity">
    <text evidence="4">Belongs to the class I-like SAM-binding methyltransferase superfamily. Cation-dependent O-methyltransferase family.</text>
</comment>
<comment type="catalytic activity">
    <reaction evidence="4">
        <text>5-hydroxyuridine(34) in tRNA + S-adenosyl-L-methionine = 5-methoxyuridine(34) in tRNA + S-adenosyl-L-homocysteine + H(+)</text>
        <dbReference type="Rhea" id="RHEA:60524"/>
        <dbReference type="Rhea" id="RHEA-COMP:13381"/>
        <dbReference type="Rhea" id="RHEA-COMP:15591"/>
        <dbReference type="ChEBI" id="CHEBI:15378"/>
        <dbReference type="ChEBI" id="CHEBI:57856"/>
        <dbReference type="ChEBI" id="CHEBI:59789"/>
        <dbReference type="ChEBI" id="CHEBI:136877"/>
        <dbReference type="ChEBI" id="CHEBI:143860"/>
    </reaction>
</comment>
<dbReference type="CDD" id="cd02440">
    <property type="entry name" value="AdoMet_MTases"/>
    <property type="match status" value="1"/>
</dbReference>
<keyword evidence="2 4" id="KW-0808">Transferase</keyword>
<organism evidence="5 6">
    <name type="scientific">Proteiniclasticum sediminis</name>
    <dbReference type="NCBI Taxonomy" id="2804028"/>
    <lineage>
        <taxon>Bacteria</taxon>
        <taxon>Bacillati</taxon>
        <taxon>Bacillota</taxon>
        <taxon>Clostridia</taxon>
        <taxon>Eubacteriales</taxon>
        <taxon>Clostridiaceae</taxon>
        <taxon>Proteiniclasticum</taxon>
    </lineage>
</organism>
<sequence length="211" mass="24260">MEGIINDKVKAYVESLIRIPELKDLEEYARENYVPIVHKDAAEFLRFFVALTTPERILELGTAIGYSALLMAMASPLSSIVSVDRDETMQTLAKANIERFGLDHRIALVLSDCLDYLETTRETFDLIFIDAGKSHYQEYLEWSLQRLKNGGTILCDNVLYRGLVAEETVARKHRTNVVRLQEFMQHVHQREDLRVSTLTIGDGMLLIRRKE</sequence>
<gene>
    <name evidence="4" type="primary">trmR</name>
    <name evidence="5" type="ORF">KCG48_04215</name>
</gene>
<feature type="binding site" evidence="4">
    <location>
        <position position="37"/>
    </location>
    <ligand>
        <name>S-adenosyl-L-methionine</name>
        <dbReference type="ChEBI" id="CHEBI:59789"/>
    </ligand>
</feature>
<keyword evidence="1 4" id="KW-0489">Methyltransferase</keyword>
<dbReference type="GO" id="GO:0008171">
    <property type="term" value="F:O-methyltransferase activity"/>
    <property type="evidence" value="ECO:0007669"/>
    <property type="project" value="InterPro"/>
</dbReference>
<dbReference type="Proteomes" id="UP000675379">
    <property type="component" value="Unassembled WGS sequence"/>
</dbReference>
<dbReference type="GO" id="GO:0030488">
    <property type="term" value="P:tRNA methylation"/>
    <property type="evidence" value="ECO:0007669"/>
    <property type="project" value="UniProtKB-UniRule"/>
</dbReference>
<feature type="binding site" evidence="4">
    <location>
        <position position="156"/>
    </location>
    <ligand>
        <name>Mg(2+)</name>
        <dbReference type="ChEBI" id="CHEBI:18420"/>
    </ligand>
</feature>